<dbReference type="RefSeq" id="WP_130854728.1">
    <property type="nucleotide sequence ID" value="NZ_JBHLWO010000001.1"/>
</dbReference>
<evidence type="ECO:0000256" key="4">
    <source>
        <dbReference type="ARBA" id="ARBA00022989"/>
    </source>
</evidence>
<dbReference type="PANTHER" id="PTHR30572:SF18">
    <property type="entry name" value="ABC-TYPE MACROLIDE FAMILY EXPORT SYSTEM PERMEASE COMPONENT 2"/>
    <property type="match status" value="1"/>
</dbReference>
<dbReference type="PANTHER" id="PTHR30572">
    <property type="entry name" value="MEMBRANE COMPONENT OF TRANSPORTER-RELATED"/>
    <property type="match status" value="1"/>
</dbReference>
<dbReference type="Pfam" id="PF02687">
    <property type="entry name" value="FtsX"/>
    <property type="match status" value="2"/>
</dbReference>
<accession>A0ABV6HEG7</accession>
<dbReference type="Pfam" id="PF12704">
    <property type="entry name" value="MacB_PCD"/>
    <property type="match status" value="2"/>
</dbReference>
<evidence type="ECO:0000259" key="7">
    <source>
        <dbReference type="Pfam" id="PF02687"/>
    </source>
</evidence>
<keyword evidence="4 6" id="KW-1133">Transmembrane helix</keyword>
<reference evidence="9 10" key="1">
    <citation type="submission" date="2024-09" db="EMBL/GenBank/DDBJ databases">
        <authorList>
            <person name="Sun Q."/>
            <person name="Mori K."/>
        </authorList>
    </citation>
    <scope>NUCLEOTIDE SEQUENCE [LARGE SCALE GENOMIC DNA]</scope>
    <source>
        <strain evidence="9 10">CCM 7765</strain>
    </source>
</reference>
<keyword evidence="3 6" id="KW-0812">Transmembrane</keyword>
<protein>
    <submittedName>
        <fullName evidence="9">ABC transporter permease</fullName>
    </submittedName>
</protein>
<comment type="caution">
    <text evidence="9">The sequence shown here is derived from an EMBL/GenBank/DDBJ whole genome shotgun (WGS) entry which is preliminary data.</text>
</comment>
<evidence type="ECO:0000256" key="5">
    <source>
        <dbReference type="ARBA" id="ARBA00023136"/>
    </source>
</evidence>
<dbReference type="InterPro" id="IPR003838">
    <property type="entry name" value="ABC3_permease_C"/>
</dbReference>
<evidence type="ECO:0000256" key="2">
    <source>
        <dbReference type="ARBA" id="ARBA00022475"/>
    </source>
</evidence>
<evidence type="ECO:0000256" key="3">
    <source>
        <dbReference type="ARBA" id="ARBA00022692"/>
    </source>
</evidence>
<feature type="transmembrane region" description="Helical" evidence="6">
    <location>
        <begin position="277"/>
        <end position="296"/>
    </location>
</feature>
<gene>
    <name evidence="9" type="ORF">ACFFI0_03125</name>
</gene>
<proteinExistence type="predicted"/>
<evidence type="ECO:0000256" key="1">
    <source>
        <dbReference type="ARBA" id="ARBA00004651"/>
    </source>
</evidence>
<organism evidence="9 10">
    <name type="scientific">Olivibacter oleidegradans</name>
    <dbReference type="NCBI Taxonomy" id="760123"/>
    <lineage>
        <taxon>Bacteria</taxon>
        <taxon>Pseudomonadati</taxon>
        <taxon>Bacteroidota</taxon>
        <taxon>Sphingobacteriia</taxon>
        <taxon>Sphingobacteriales</taxon>
        <taxon>Sphingobacteriaceae</taxon>
        <taxon>Olivibacter</taxon>
    </lineage>
</organism>
<sequence length="783" mass="87785">MLKNYFKSAFRSLAKSKLYAAINIIGLSVSLAASVLLLLWVWDELSFDQMHSKGDRIFRASGAIDKEMTKIWSTSAPLAVFGKNELPAVEDACRINTWQETLVDYKGKKFKESVYYVDPSFFSIFDFPLIAGNEKQPFPDKHSIVLSKSLAEKIFGKEEAVGKVVKALEGISFRVSGVIEDIPKNSSIRNDFFIPFDQLNEGRESNPINADWGNFGYDTYFLLKSEVNAKEVGLQLAALHKKNQSSDFFKDLVYLMQPLHKIHLYDPKGDEQGMRQVKIFTLIALVILLIACINYVNLVTARSARRSKEVSVRKVVGANRTHLFLQFLTESLVVFLISMLLSWLFSFLAMPIYNQLSGKEMSFSLFDSRVWALFGAALILVLLMAGIYPAITLSRFNPALGLKGLLPRLGSSGSFRKVLVVLQFTCSVVLIVSTIVIAKQLSFIQNKNLGYDKENILTFGAYNFGKHYAAVRSELENNPSILGVTVSSQGVIDLASATGDIVWEGKPDNMGNFMINQISADRNFLQVLNMRLVEGKGFSGTPADSGYYILNEQAIAQMNIENPVGKTISFHDKPGIIAGVVKDFHFKNMRTAIEPCLIFMNENWGWQAMYVKIKPQQAQQAIAAIETLWKKYNADYDFNYQFMDEAFDNMYKSDMRAGRLFNIFAGIAILLSCLGLFGLVTYTAETKFKEIGIRKTLGASVSNIILLISKDFMKLVGISFILSFPIAWWMMSKWLENYVYRTEIQGWVFIAAGLIAFAIAGLTVCGQSLKAAKNNPIKAIRTE</sequence>
<feature type="transmembrane region" description="Helical" evidence="6">
    <location>
        <begin position="715"/>
        <end position="732"/>
    </location>
</feature>
<dbReference type="InterPro" id="IPR025857">
    <property type="entry name" value="MacB_PCD"/>
</dbReference>
<evidence type="ECO:0000313" key="10">
    <source>
        <dbReference type="Proteomes" id="UP001589774"/>
    </source>
</evidence>
<keyword evidence="2" id="KW-1003">Cell membrane</keyword>
<comment type="subcellular location">
    <subcellularLocation>
        <location evidence="1">Cell membrane</location>
        <topology evidence="1">Multi-pass membrane protein</topology>
    </subcellularLocation>
</comment>
<feature type="transmembrane region" description="Helical" evidence="6">
    <location>
        <begin position="660"/>
        <end position="679"/>
    </location>
</feature>
<feature type="transmembrane region" description="Helical" evidence="6">
    <location>
        <begin position="20"/>
        <end position="42"/>
    </location>
</feature>
<feature type="domain" description="MacB-like periplasmic core" evidence="8">
    <location>
        <begin position="21"/>
        <end position="236"/>
    </location>
</feature>
<feature type="domain" description="ABC3 transporter permease C-terminal" evidence="7">
    <location>
        <begin position="662"/>
        <end position="776"/>
    </location>
</feature>
<feature type="domain" description="ABC3 transporter permease C-terminal" evidence="7">
    <location>
        <begin position="282"/>
        <end position="398"/>
    </location>
</feature>
<feature type="transmembrane region" description="Helical" evidence="6">
    <location>
        <begin position="691"/>
        <end position="708"/>
    </location>
</feature>
<feature type="domain" description="MacB-like periplasmic core" evidence="8">
    <location>
        <begin position="469"/>
        <end position="627"/>
    </location>
</feature>
<evidence type="ECO:0000259" key="8">
    <source>
        <dbReference type="Pfam" id="PF12704"/>
    </source>
</evidence>
<dbReference type="Proteomes" id="UP001589774">
    <property type="component" value="Unassembled WGS sequence"/>
</dbReference>
<feature type="transmembrane region" description="Helical" evidence="6">
    <location>
        <begin position="744"/>
        <end position="765"/>
    </location>
</feature>
<feature type="transmembrane region" description="Helical" evidence="6">
    <location>
        <begin position="332"/>
        <end position="350"/>
    </location>
</feature>
<feature type="transmembrane region" description="Helical" evidence="6">
    <location>
        <begin position="370"/>
        <end position="391"/>
    </location>
</feature>
<dbReference type="EMBL" id="JBHLWO010000001">
    <property type="protein sequence ID" value="MFC0317281.1"/>
    <property type="molecule type" value="Genomic_DNA"/>
</dbReference>
<evidence type="ECO:0000256" key="6">
    <source>
        <dbReference type="SAM" id="Phobius"/>
    </source>
</evidence>
<keyword evidence="5 6" id="KW-0472">Membrane</keyword>
<feature type="transmembrane region" description="Helical" evidence="6">
    <location>
        <begin position="418"/>
        <end position="438"/>
    </location>
</feature>
<dbReference type="InterPro" id="IPR050250">
    <property type="entry name" value="Macrolide_Exporter_MacB"/>
</dbReference>
<name>A0ABV6HEG7_9SPHI</name>
<keyword evidence="10" id="KW-1185">Reference proteome</keyword>
<evidence type="ECO:0000313" key="9">
    <source>
        <dbReference type="EMBL" id="MFC0317281.1"/>
    </source>
</evidence>